<feature type="domain" description="FAS1" evidence="3">
    <location>
        <begin position="285"/>
        <end position="451"/>
    </location>
</feature>
<evidence type="ECO:0000259" key="3">
    <source>
        <dbReference type="PROSITE" id="PS50213"/>
    </source>
</evidence>
<protein>
    <submittedName>
        <fullName evidence="4">Stabilin-2</fullName>
    </submittedName>
</protein>
<evidence type="ECO:0000313" key="4">
    <source>
        <dbReference type="EMBL" id="KXX78484.1"/>
    </source>
</evidence>
<dbReference type="SMART" id="SM00554">
    <property type="entry name" value="FAS1"/>
    <property type="match status" value="2"/>
</dbReference>
<proteinExistence type="predicted"/>
<dbReference type="SUPFAM" id="SSF82153">
    <property type="entry name" value="FAS1 domain"/>
    <property type="match status" value="2"/>
</dbReference>
<dbReference type="InterPro" id="IPR050904">
    <property type="entry name" value="Adhesion/Biosynth-related"/>
</dbReference>
<dbReference type="OrthoDB" id="7700931at2759"/>
<feature type="domain" description="FAS1" evidence="3">
    <location>
        <begin position="102"/>
        <end position="281"/>
    </location>
</feature>
<dbReference type="InterPro" id="IPR000782">
    <property type="entry name" value="FAS1_domain"/>
</dbReference>
<sequence length="463" mass="52084">MKPAIFLFVATAVALVAPREARPQQSIVDKAEVHDAVQTWWDAFPSVGGIFSSIEERITTSIDGSIIDTFLRLASSVDDDEEEEEEGFHPPHHRHGRRGDPSKTIYELIKECKHTTKFAKLVDDHDEIKQLLQDTEHNHTLFVPTDRAFKRIPHHGHKDKDKNKDGDGDNDDDDDHKPPKEFLLALLRYHLVPGSYSRHRILFTQTLPTEFTSPALSRDDDDDDDDGDDRHDSTHHHHHPQRLHIDTTPLLRRIRLNFYSRVRVSDVVAKNGLIHAIDAPLFPPPPQTTILRAMPSIFSTFALALERTGVAAELEDEGSSRVGGTVFAPSNHAWALLGPKLNGFLFSEPGRKYLRALVRYHVVGNETLYSDAYYRRKGGDGEGGEEEGVEGGGGYGYWHVDLPTWLHEKPVSVDIRRWKGFVSMVVNGGVRAVVRDGVAHDGVIHIVNRVLIPPTPIPRWARG</sequence>
<dbReference type="EMBL" id="LCTW02000118">
    <property type="protein sequence ID" value="KXX78484.1"/>
    <property type="molecule type" value="Genomic_DNA"/>
</dbReference>
<feature type="region of interest" description="Disordered" evidence="1">
    <location>
        <begin position="144"/>
        <end position="177"/>
    </location>
</feature>
<evidence type="ECO:0000256" key="1">
    <source>
        <dbReference type="SAM" id="MobiDB-lite"/>
    </source>
</evidence>
<dbReference type="Pfam" id="PF02469">
    <property type="entry name" value="Fasciclin"/>
    <property type="match status" value="2"/>
</dbReference>
<dbReference type="PANTHER" id="PTHR10900:SF125">
    <property type="entry name" value="FAS1 DOMAIN-CONTAINING PROTEIN YLR001C"/>
    <property type="match status" value="1"/>
</dbReference>
<feature type="region of interest" description="Disordered" evidence="1">
    <location>
        <begin position="78"/>
        <end position="101"/>
    </location>
</feature>
<dbReference type="VEuPathDB" id="FungiDB:MMYC01_204919"/>
<dbReference type="InterPro" id="IPR036378">
    <property type="entry name" value="FAS1_dom_sf"/>
</dbReference>
<reference evidence="4 5" key="1">
    <citation type="journal article" date="2016" name="Genome Announc.">
        <title>Genome Sequence of Madurella mycetomatis mm55, Isolated from a Human Mycetoma Case in Sudan.</title>
        <authorList>
            <person name="Smit S."/>
            <person name="Derks M.F."/>
            <person name="Bervoets S."/>
            <person name="Fahal A."/>
            <person name="van Leeuwen W."/>
            <person name="van Belkum A."/>
            <person name="van de Sande W.W."/>
        </authorList>
    </citation>
    <scope>NUCLEOTIDE SEQUENCE [LARGE SCALE GENOMIC DNA]</scope>
    <source>
        <strain evidence="5">mm55</strain>
    </source>
</reference>
<dbReference type="PROSITE" id="PS50213">
    <property type="entry name" value="FAS1"/>
    <property type="match status" value="2"/>
</dbReference>
<keyword evidence="5" id="KW-1185">Reference proteome</keyword>
<evidence type="ECO:0000313" key="5">
    <source>
        <dbReference type="Proteomes" id="UP000078237"/>
    </source>
</evidence>
<dbReference type="Gene3D" id="2.30.180.10">
    <property type="entry name" value="FAS1 domain"/>
    <property type="match status" value="2"/>
</dbReference>
<accession>A0A175W6A7</accession>
<feature type="chain" id="PRO_5008043653" evidence="2">
    <location>
        <begin position="22"/>
        <end position="463"/>
    </location>
</feature>
<evidence type="ECO:0000256" key="2">
    <source>
        <dbReference type="SAM" id="SignalP"/>
    </source>
</evidence>
<dbReference type="AlphaFoldDB" id="A0A175W6A7"/>
<dbReference type="Proteomes" id="UP000078237">
    <property type="component" value="Unassembled WGS sequence"/>
</dbReference>
<feature type="region of interest" description="Disordered" evidence="1">
    <location>
        <begin position="212"/>
        <end position="243"/>
    </location>
</feature>
<gene>
    <name evidence="4" type="ORF">MMYC01_204919</name>
</gene>
<organism evidence="4 5">
    <name type="scientific">Madurella mycetomatis</name>
    <dbReference type="NCBI Taxonomy" id="100816"/>
    <lineage>
        <taxon>Eukaryota</taxon>
        <taxon>Fungi</taxon>
        <taxon>Dikarya</taxon>
        <taxon>Ascomycota</taxon>
        <taxon>Pezizomycotina</taxon>
        <taxon>Sordariomycetes</taxon>
        <taxon>Sordariomycetidae</taxon>
        <taxon>Sordariales</taxon>
        <taxon>Sordariales incertae sedis</taxon>
        <taxon>Madurella</taxon>
    </lineage>
</organism>
<feature type="signal peptide" evidence="2">
    <location>
        <begin position="1"/>
        <end position="21"/>
    </location>
</feature>
<dbReference type="STRING" id="100816.A0A175W6A7"/>
<comment type="caution">
    <text evidence="4">The sequence shown here is derived from an EMBL/GenBank/DDBJ whole genome shotgun (WGS) entry which is preliminary data.</text>
</comment>
<feature type="compositionally biased region" description="Basic and acidic residues" evidence="1">
    <location>
        <begin position="158"/>
        <end position="167"/>
    </location>
</feature>
<feature type="compositionally biased region" description="Basic residues" evidence="1">
    <location>
        <begin position="233"/>
        <end position="242"/>
    </location>
</feature>
<name>A0A175W6A7_9PEZI</name>
<dbReference type="PANTHER" id="PTHR10900">
    <property type="entry name" value="PERIOSTIN-RELATED"/>
    <property type="match status" value="1"/>
</dbReference>
<keyword evidence="2" id="KW-0732">Signal</keyword>